<dbReference type="InterPro" id="IPR010721">
    <property type="entry name" value="UstE-like"/>
</dbReference>
<organism evidence="2 3">
    <name type="scientific">Clohesyomyces aquaticus</name>
    <dbReference type="NCBI Taxonomy" id="1231657"/>
    <lineage>
        <taxon>Eukaryota</taxon>
        <taxon>Fungi</taxon>
        <taxon>Dikarya</taxon>
        <taxon>Ascomycota</taxon>
        <taxon>Pezizomycotina</taxon>
        <taxon>Dothideomycetes</taxon>
        <taxon>Pleosporomycetidae</taxon>
        <taxon>Pleosporales</taxon>
        <taxon>Lindgomycetaceae</taxon>
        <taxon>Clohesyomyces</taxon>
    </lineage>
</organism>
<evidence type="ECO:0000256" key="1">
    <source>
        <dbReference type="SAM" id="MobiDB-lite"/>
    </source>
</evidence>
<dbReference type="AlphaFoldDB" id="A0A1Y2AA58"/>
<dbReference type="Proteomes" id="UP000193144">
    <property type="component" value="Unassembled WGS sequence"/>
</dbReference>
<dbReference type="PANTHER" id="PTHR32251">
    <property type="entry name" value="3-OXO-5-ALPHA-STEROID 4-DEHYDROGENASE"/>
    <property type="match status" value="1"/>
</dbReference>
<dbReference type="OrthoDB" id="67965at2759"/>
<dbReference type="GO" id="GO:0016020">
    <property type="term" value="C:membrane"/>
    <property type="evidence" value="ECO:0007669"/>
    <property type="project" value="TreeGrafter"/>
</dbReference>
<dbReference type="Gene3D" id="1.20.120.1630">
    <property type="match status" value="1"/>
</dbReference>
<comment type="caution">
    <text evidence="2">The sequence shown here is derived from an EMBL/GenBank/DDBJ whole genome shotgun (WGS) entry which is preliminary data.</text>
</comment>
<proteinExistence type="predicted"/>
<gene>
    <name evidence="2" type="ORF">BCR34DRAFT_472119</name>
</gene>
<accession>A0A1Y2AA58</accession>
<keyword evidence="3" id="KW-1185">Reference proteome</keyword>
<reference evidence="2 3" key="1">
    <citation type="submission" date="2016-07" db="EMBL/GenBank/DDBJ databases">
        <title>Pervasive Adenine N6-methylation of Active Genes in Fungi.</title>
        <authorList>
            <consortium name="DOE Joint Genome Institute"/>
            <person name="Mondo S.J."/>
            <person name="Dannebaum R.O."/>
            <person name="Kuo R.C."/>
            <person name="Labutti K."/>
            <person name="Haridas S."/>
            <person name="Kuo A."/>
            <person name="Salamov A."/>
            <person name="Ahrendt S.R."/>
            <person name="Lipzen A."/>
            <person name="Sullivan W."/>
            <person name="Andreopoulos W.B."/>
            <person name="Clum A."/>
            <person name="Lindquist E."/>
            <person name="Daum C."/>
            <person name="Ramamoorthy G.K."/>
            <person name="Gryganskyi A."/>
            <person name="Culley D."/>
            <person name="Magnuson J.K."/>
            <person name="James T.Y."/>
            <person name="O'Malley M.A."/>
            <person name="Stajich J.E."/>
            <person name="Spatafora J.W."/>
            <person name="Visel A."/>
            <person name="Grigoriev I.V."/>
        </authorList>
    </citation>
    <scope>NUCLEOTIDE SEQUENCE [LARGE SCALE GENOMIC DNA]</scope>
    <source>
        <strain evidence="2 3">CBS 115471</strain>
    </source>
</reference>
<dbReference type="Pfam" id="PF06966">
    <property type="entry name" value="DUF1295"/>
    <property type="match status" value="1"/>
</dbReference>
<feature type="region of interest" description="Disordered" evidence="1">
    <location>
        <begin position="1"/>
        <end position="25"/>
    </location>
</feature>
<dbReference type="PROSITE" id="PS50244">
    <property type="entry name" value="S5A_REDUCTASE"/>
    <property type="match status" value="1"/>
</dbReference>
<evidence type="ECO:0000313" key="2">
    <source>
        <dbReference type="EMBL" id="ORY19207.1"/>
    </source>
</evidence>
<dbReference type="EMBL" id="MCFA01000003">
    <property type="protein sequence ID" value="ORY19207.1"/>
    <property type="molecule type" value="Genomic_DNA"/>
</dbReference>
<evidence type="ECO:0000313" key="3">
    <source>
        <dbReference type="Proteomes" id="UP000193144"/>
    </source>
</evidence>
<protein>
    <submittedName>
        <fullName evidence="2">Uncharacterized protein</fullName>
    </submittedName>
</protein>
<dbReference type="STRING" id="1231657.A0A1Y2AA58"/>
<feature type="compositionally biased region" description="Basic and acidic residues" evidence="1">
    <location>
        <begin position="8"/>
        <end position="22"/>
    </location>
</feature>
<dbReference type="PANTHER" id="PTHR32251:SF15">
    <property type="entry name" value="3-OXO-5-ALPHA-STEROID 4-DEHYDROGENASE (DUF1295)"/>
    <property type="match status" value="1"/>
</dbReference>
<sequence>MTANPKANDPRSEASKSRDLISRGDYTPTPAGKAVFFVGRALDPFLQYSILAYGTGTSLLHRVGLRTLPPGPPPNTGVALIDGLGLSPYRLILLGMAIGSAMKQNIWVTVLSGEPLTPANAAIISAFNTVNNGLNTYAFLLAATSASEESNFPQVPLIVGSALYVTGILLELVSEIQRKQFKSDPKNKGKVYTGGLWKLARHINYGGYTIWRAGYALASGGWIWGAIAGAFFFSDFATRGVPILDEYCSKRYGTQWQQFKKQTKWRLLPGVY</sequence>
<name>A0A1Y2AA58_9PLEO</name>